<name>A0A4C1T383_EUMVA</name>
<protein>
    <recommendedName>
        <fullName evidence="4">Endonuclease/exonuclease/phosphatase domain-containing protein</fullName>
    </recommendedName>
</protein>
<comment type="caution">
    <text evidence="2">The sequence shown here is derived from an EMBL/GenBank/DDBJ whole genome shotgun (WGS) entry which is preliminary data.</text>
</comment>
<evidence type="ECO:0008006" key="4">
    <source>
        <dbReference type="Google" id="ProtNLM"/>
    </source>
</evidence>
<feature type="compositionally biased region" description="Polar residues" evidence="1">
    <location>
        <begin position="57"/>
        <end position="79"/>
    </location>
</feature>
<dbReference type="Gene3D" id="3.60.10.10">
    <property type="entry name" value="Endonuclease/exonuclease/phosphatase"/>
    <property type="match status" value="1"/>
</dbReference>
<evidence type="ECO:0000313" key="3">
    <source>
        <dbReference type="Proteomes" id="UP000299102"/>
    </source>
</evidence>
<evidence type="ECO:0000313" key="2">
    <source>
        <dbReference type="EMBL" id="GBP08882.1"/>
    </source>
</evidence>
<dbReference type="InterPro" id="IPR036691">
    <property type="entry name" value="Endo/exonu/phosph_ase_sf"/>
</dbReference>
<evidence type="ECO:0000256" key="1">
    <source>
        <dbReference type="SAM" id="MobiDB-lite"/>
    </source>
</evidence>
<feature type="region of interest" description="Disordered" evidence="1">
    <location>
        <begin position="1"/>
        <end position="90"/>
    </location>
</feature>
<sequence length="160" mass="17726">MKEQGVTEGYKFTKPAEDGKSRTPTAKQNQLTWSNNIPKYNNPGLTKDRKEVISVNIKGNETNAPSAHSEPYSNSSAKPTSHAPKTDTKEYNGLKIMTKDDHPSDISALELSNPISSFSSYLLVVGDFNGRNTIWGSTSNNNRGNAGRKDNSRYWAMRVE</sequence>
<dbReference type="Proteomes" id="UP000299102">
    <property type="component" value="Unassembled WGS sequence"/>
</dbReference>
<organism evidence="2 3">
    <name type="scientific">Eumeta variegata</name>
    <name type="common">Bagworm moth</name>
    <name type="synonym">Eumeta japonica</name>
    <dbReference type="NCBI Taxonomy" id="151549"/>
    <lineage>
        <taxon>Eukaryota</taxon>
        <taxon>Metazoa</taxon>
        <taxon>Ecdysozoa</taxon>
        <taxon>Arthropoda</taxon>
        <taxon>Hexapoda</taxon>
        <taxon>Insecta</taxon>
        <taxon>Pterygota</taxon>
        <taxon>Neoptera</taxon>
        <taxon>Endopterygota</taxon>
        <taxon>Lepidoptera</taxon>
        <taxon>Glossata</taxon>
        <taxon>Ditrysia</taxon>
        <taxon>Tineoidea</taxon>
        <taxon>Psychidae</taxon>
        <taxon>Oiketicinae</taxon>
        <taxon>Eumeta</taxon>
    </lineage>
</organism>
<accession>A0A4C1T383</accession>
<proteinExistence type="predicted"/>
<dbReference type="OrthoDB" id="415822at2759"/>
<keyword evidence="3" id="KW-1185">Reference proteome</keyword>
<reference evidence="2 3" key="1">
    <citation type="journal article" date="2019" name="Commun. Biol.">
        <title>The bagworm genome reveals a unique fibroin gene that provides high tensile strength.</title>
        <authorList>
            <person name="Kono N."/>
            <person name="Nakamura H."/>
            <person name="Ohtoshi R."/>
            <person name="Tomita M."/>
            <person name="Numata K."/>
            <person name="Arakawa K."/>
        </authorList>
    </citation>
    <scope>NUCLEOTIDE SEQUENCE [LARGE SCALE GENOMIC DNA]</scope>
</reference>
<gene>
    <name evidence="2" type="ORF">EVAR_70581_1</name>
</gene>
<dbReference type="EMBL" id="BGZK01004424">
    <property type="protein sequence ID" value="GBP08882.1"/>
    <property type="molecule type" value="Genomic_DNA"/>
</dbReference>
<dbReference type="AlphaFoldDB" id="A0A4C1T383"/>
<feature type="compositionally biased region" description="Polar residues" evidence="1">
    <location>
        <begin position="22"/>
        <end position="39"/>
    </location>
</feature>